<name>A0A9D4WDS5_PEA</name>
<dbReference type="InterPro" id="IPR011009">
    <property type="entry name" value="Kinase-like_dom_sf"/>
</dbReference>
<keyword evidence="2" id="KW-0723">Serine/threonine-protein kinase</keyword>
<evidence type="ECO:0000256" key="4">
    <source>
        <dbReference type="ARBA" id="ARBA00022741"/>
    </source>
</evidence>
<dbReference type="InterPro" id="IPR050205">
    <property type="entry name" value="CDPK_Ser/Thr_kinases"/>
</dbReference>
<protein>
    <recommendedName>
        <fullName evidence="11">Protein kinase domain-containing protein</fullName>
    </recommendedName>
</protein>
<organism evidence="9 10">
    <name type="scientific">Pisum sativum</name>
    <name type="common">Garden pea</name>
    <name type="synonym">Lathyrus oleraceus</name>
    <dbReference type="NCBI Taxonomy" id="3888"/>
    <lineage>
        <taxon>Eukaryota</taxon>
        <taxon>Viridiplantae</taxon>
        <taxon>Streptophyta</taxon>
        <taxon>Embryophyta</taxon>
        <taxon>Tracheophyta</taxon>
        <taxon>Spermatophyta</taxon>
        <taxon>Magnoliopsida</taxon>
        <taxon>eudicotyledons</taxon>
        <taxon>Gunneridae</taxon>
        <taxon>Pentapetalae</taxon>
        <taxon>rosids</taxon>
        <taxon>fabids</taxon>
        <taxon>Fabales</taxon>
        <taxon>Fabaceae</taxon>
        <taxon>Papilionoideae</taxon>
        <taxon>50 kb inversion clade</taxon>
        <taxon>NPAAA clade</taxon>
        <taxon>Hologalegina</taxon>
        <taxon>IRL clade</taxon>
        <taxon>Fabeae</taxon>
        <taxon>Lathyrus</taxon>
    </lineage>
</organism>
<evidence type="ECO:0000256" key="1">
    <source>
        <dbReference type="ARBA" id="ARBA00005354"/>
    </source>
</evidence>
<evidence type="ECO:0000256" key="5">
    <source>
        <dbReference type="ARBA" id="ARBA00022777"/>
    </source>
</evidence>
<proteinExistence type="inferred from homology"/>
<evidence type="ECO:0000256" key="6">
    <source>
        <dbReference type="ARBA" id="ARBA00022840"/>
    </source>
</evidence>
<dbReference type="PROSITE" id="PS50011">
    <property type="entry name" value="PROTEIN_KINASE_DOM"/>
    <property type="match status" value="1"/>
</dbReference>
<keyword evidence="3" id="KW-0808">Transferase</keyword>
<dbReference type="EMBL" id="JAMSHJ010000006">
    <property type="protein sequence ID" value="KAI5400964.1"/>
    <property type="molecule type" value="Genomic_DNA"/>
</dbReference>
<comment type="similarity">
    <text evidence="1">Belongs to the protein kinase superfamily. CAMK Ser/Thr protein kinase family. CaMK subfamily.</text>
</comment>
<evidence type="ECO:0000259" key="7">
    <source>
        <dbReference type="PROSITE" id="PS50011"/>
    </source>
</evidence>
<keyword evidence="5" id="KW-0418">Kinase</keyword>
<dbReference type="GO" id="GO:0003723">
    <property type="term" value="F:RNA binding"/>
    <property type="evidence" value="ECO:0007669"/>
    <property type="project" value="InterPro"/>
</dbReference>
<evidence type="ECO:0000256" key="2">
    <source>
        <dbReference type="ARBA" id="ARBA00022527"/>
    </source>
</evidence>
<evidence type="ECO:0000256" key="3">
    <source>
        <dbReference type="ARBA" id="ARBA00022679"/>
    </source>
</evidence>
<feature type="domain" description="Protein kinase" evidence="7">
    <location>
        <begin position="1"/>
        <end position="374"/>
    </location>
</feature>
<reference evidence="9 10" key="1">
    <citation type="journal article" date="2022" name="Nat. Genet.">
        <title>Improved pea reference genome and pan-genome highlight genomic features and evolutionary characteristics.</title>
        <authorList>
            <person name="Yang T."/>
            <person name="Liu R."/>
            <person name="Luo Y."/>
            <person name="Hu S."/>
            <person name="Wang D."/>
            <person name="Wang C."/>
            <person name="Pandey M.K."/>
            <person name="Ge S."/>
            <person name="Xu Q."/>
            <person name="Li N."/>
            <person name="Li G."/>
            <person name="Huang Y."/>
            <person name="Saxena R.K."/>
            <person name="Ji Y."/>
            <person name="Li M."/>
            <person name="Yan X."/>
            <person name="He Y."/>
            <person name="Liu Y."/>
            <person name="Wang X."/>
            <person name="Xiang C."/>
            <person name="Varshney R.K."/>
            <person name="Ding H."/>
            <person name="Gao S."/>
            <person name="Zong X."/>
        </authorList>
    </citation>
    <scope>NUCLEOTIDE SEQUENCE [LARGE SCALE GENOMIC DNA]</scope>
    <source>
        <strain evidence="9 10">cv. Zhongwan 6</strain>
    </source>
</reference>
<keyword evidence="6" id="KW-0067">ATP-binding</keyword>
<dbReference type="Pfam" id="PF00069">
    <property type="entry name" value="Pkinase"/>
    <property type="match status" value="1"/>
</dbReference>
<dbReference type="Gramene" id="Psat06G0570700-T1">
    <property type="protein sequence ID" value="KAI5400964.1"/>
    <property type="gene ID" value="KIW84_065707"/>
</dbReference>
<gene>
    <name evidence="9" type="ORF">KIW84_065707</name>
</gene>
<dbReference type="SUPFAM" id="SSF56112">
    <property type="entry name" value="Protein kinase-like (PK-like)"/>
    <property type="match status" value="1"/>
</dbReference>
<sequence length="378" mass="43535">MLSRLVRPISYHLLQRITQFPIPQQRYTTTSFRVLYSTLSICDDFPKKLKKFERKPLVTCINELKRRGREKRKERQKVGEIVLPSPENGLLVQKLVPIAKEIFAARSELLSSLSRLVKYIAIYSCSICGEVHVGDPPHQIRTCNVRGSLSSKEHSWVKGGIEHILPLVESFHLYDRIGRAVSHNEMLQVDRIPAIVELCIQAGVDIPEYLTRRRTFPVYCVASRIIDFEKRFPKEISLDKDIDELGFPYKKKRLDEDTDSMEMHCDDIQGELFTDVVGSPYYVAPEVLRKNYGQECDVLSAGVIIYILLSGVPPFWDETEQGIFEQVLKGELDFQYEPWPSISASAKDLVRRMLVRDPKKRLTAHEVLCEYACLFDAI</sequence>
<dbReference type="PROSITE" id="PS51499">
    <property type="entry name" value="APO"/>
    <property type="match status" value="1"/>
</dbReference>
<keyword evidence="4" id="KW-0547">Nucleotide-binding</keyword>
<evidence type="ECO:0000259" key="8">
    <source>
        <dbReference type="PROSITE" id="PS51499"/>
    </source>
</evidence>
<dbReference type="GO" id="GO:0005524">
    <property type="term" value="F:ATP binding"/>
    <property type="evidence" value="ECO:0007669"/>
    <property type="project" value="UniProtKB-KW"/>
</dbReference>
<evidence type="ECO:0000313" key="9">
    <source>
        <dbReference type="EMBL" id="KAI5400964.1"/>
    </source>
</evidence>
<comment type="caution">
    <text evidence="9">The sequence shown here is derived from an EMBL/GenBank/DDBJ whole genome shotgun (WGS) entry which is preliminary data.</text>
</comment>
<dbReference type="Pfam" id="PF05634">
    <property type="entry name" value="APO_RNA-bind"/>
    <property type="match status" value="1"/>
</dbReference>
<dbReference type="InterPro" id="IPR000719">
    <property type="entry name" value="Prot_kinase_dom"/>
</dbReference>
<dbReference type="Gene3D" id="1.10.510.10">
    <property type="entry name" value="Transferase(Phosphotransferase) domain 1"/>
    <property type="match status" value="1"/>
</dbReference>
<dbReference type="AlphaFoldDB" id="A0A9D4WDS5"/>
<dbReference type="PANTHER" id="PTHR24349">
    <property type="entry name" value="SERINE/THREONINE-PROTEIN KINASE"/>
    <property type="match status" value="1"/>
</dbReference>
<accession>A0A9D4WDS5</accession>
<dbReference type="SMART" id="SM00220">
    <property type="entry name" value="S_TKc"/>
    <property type="match status" value="1"/>
</dbReference>
<feature type="domain" description="APO" evidence="8">
    <location>
        <begin position="124"/>
        <end position="208"/>
    </location>
</feature>
<dbReference type="GO" id="GO:0004674">
    <property type="term" value="F:protein serine/threonine kinase activity"/>
    <property type="evidence" value="ECO:0007669"/>
    <property type="project" value="UniProtKB-KW"/>
</dbReference>
<dbReference type="FunFam" id="1.10.510.10:FF:001864">
    <property type="entry name" value="Calcium-dependent protein kinase SK5"/>
    <property type="match status" value="1"/>
</dbReference>
<evidence type="ECO:0000313" key="10">
    <source>
        <dbReference type="Proteomes" id="UP001058974"/>
    </source>
</evidence>
<evidence type="ECO:0008006" key="11">
    <source>
        <dbReference type="Google" id="ProtNLM"/>
    </source>
</evidence>
<dbReference type="InterPro" id="IPR023342">
    <property type="entry name" value="APO_dom"/>
</dbReference>
<dbReference type="Proteomes" id="UP001058974">
    <property type="component" value="Chromosome 6"/>
</dbReference>
<keyword evidence="10" id="KW-1185">Reference proteome</keyword>